<accession>A0ACC2P0X9</accession>
<protein>
    <submittedName>
        <fullName evidence="1">Uncharacterized protein</fullName>
    </submittedName>
</protein>
<evidence type="ECO:0000313" key="1">
    <source>
        <dbReference type="EMBL" id="KAJ8677032.1"/>
    </source>
</evidence>
<gene>
    <name evidence="1" type="ORF">QAD02_012819</name>
</gene>
<dbReference type="Proteomes" id="UP001239111">
    <property type="component" value="Chromosome 2"/>
</dbReference>
<sequence>MSYEEKKNRASAMYMDSRLTRQDYENLKSHTRMMVRDKIWPSYKSLQSAEQRCYPTDIQVTASVATINLHSLLNHLSCRILLTVDVEVLARFRGKKVVFIVKWGLDGYASPQVVKQRWNIDGDLEIEAGHLSDASVFQISMVPLTIEVEYDSLWVNEQLSSVRLCRPIKFEYKKESSVNTIKEYQFYEHEIKNLEPFRALIAGGWIKVSYHMKFTMIDGKVCNALSENTSSCCHHSCEALPVDMNDILHLLDLPIREEYPNYGLSPLHCRIWLMEHLWHLACNIDFKDFYARGDDAGVKLARKDVLQEAF</sequence>
<name>A0ACC2P0X9_9HYME</name>
<comment type="caution">
    <text evidence="1">The sequence shown here is derived from an EMBL/GenBank/DDBJ whole genome shotgun (WGS) entry which is preliminary data.</text>
</comment>
<reference evidence="1" key="1">
    <citation type="submission" date="2023-04" db="EMBL/GenBank/DDBJ databases">
        <title>A chromosome-level genome assembly of the parasitoid wasp Eretmocerus hayati.</title>
        <authorList>
            <person name="Zhong Y."/>
            <person name="Liu S."/>
            <person name="Liu Y."/>
        </authorList>
    </citation>
    <scope>NUCLEOTIDE SEQUENCE</scope>
    <source>
        <strain evidence="1">ZJU_SS_LIU_2023</strain>
    </source>
</reference>
<proteinExistence type="predicted"/>
<dbReference type="EMBL" id="CM056742">
    <property type="protein sequence ID" value="KAJ8677032.1"/>
    <property type="molecule type" value="Genomic_DNA"/>
</dbReference>
<evidence type="ECO:0000313" key="2">
    <source>
        <dbReference type="Proteomes" id="UP001239111"/>
    </source>
</evidence>
<keyword evidence="2" id="KW-1185">Reference proteome</keyword>
<organism evidence="1 2">
    <name type="scientific">Eretmocerus hayati</name>
    <dbReference type="NCBI Taxonomy" id="131215"/>
    <lineage>
        <taxon>Eukaryota</taxon>
        <taxon>Metazoa</taxon>
        <taxon>Ecdysozoa</taxon>
        <taxon>Arthropoda</taxon>
        <taxon>Hexapoda</taxon>
        <taxon>Insecta</taxon>
        <taxon>Pterygota</taxon>
        <taxon>Neoptera</taxon>
        <taxon>Endopterygota</taxon>
        <taxon>Hymenoptera</taxon>
        <taxon>Apocrita</taxon>
        <taxon>Proctotrupomorpha</taxon>
        <taxon>Chalcidoidea</taxon>
        <taxon>Aphelinidae</taxon>
        <taxon>Aphelininae</taxon>
        <taxon>Eretmocerus</taxon>
    </lineage>
</organism>